<keyword evidence="7" id="KW-1015">Disulfide bond</keyword>
<evidence type="ECO:0000256" key="2">
    <source>
        <dbReference type="ARBA" id="ARBA00011245"/>
    </source>
</evidence>
<reference evidence="16" key="1">
    <citation type="journal article" date="2019" name="Int. J. Syst. Evol. Microbiol.">
        <title>The Global Catalogue of Microorganisms (GCM) 10K type strain sequencing project: providing services to taxonomists for standard genome sequencing and annotation.</title>
        <authorList>
            <consortium name="The Broad Institute Genomics Platform"/>
            <consortium name="The Broad Institute Genome Sequencing Center for Infectious Disease"/>
            <person name="Wu L."/>
            <person name="Ma J."/>
        </authorList>
    </citation>
    <scope>NUCLEOTIDE SEQUENCE [LARGE SCALE GENOMIC DNA]</scope>
    <source>
        <strain evidence="16">JCM 16231</strain>
    </source>
</reference>
<comment type="function">
    <text evidence="1">Thiol-specific peroxidase that catalyzes the reduction of hydrogen peroxide and organic hydroperoxides to water and alcohols, respectively. Plays a role in cell protection against oxidative stress by detoxifying peroxides and as sensor of hydrogen peroxide-mediated signaling events.</text>
</comment>
<dbReference type="Proteomes" id="UP001500185">
    <property type="component" value="Unassembled WGS sequence"/>
</dbReference>
<dbReference type="EMBL" id="BAAAGG010000022">
    <property type="protein sequence ID" value="GAA0762358.1"/>
    <property type="molecule type" value="Genomic_DNA"/>
</dbReference>
<evidence type="ECO:0000259" key="14">
    <source>
        <dbReference type="PROSITE" id="PS51352"/>
    </source>
</evidence>
<evidence type="ECO:0000256" key="12">
    <source>
        <dbReference type="ARBA" id="ARBA00049091"/>
    </source>
</evidence>
<dbReference type="Pfam" id="PF00578">
    <property type="entry name" value="AhpC-TSA"/>
    <property type="match status" value="1"/>
</dbReference>
<comment type="caution">
    <text evidence="15">The sequence shown here is derived from an EMBL/GenBank/DDBJ whole genome shotgun (WGS) entry which is preliminary data.</text>
</comment>
<organism evidence="15 16">
    <name type="scientific">Psychroflexus lacisalsi</name>
    <dbReference type="NCBI Taxonomy" id="503928"/>
    <lineage>
        <taxon>Bacteria</taxon>
        <taxon>Pseudomonadati</taxon>
        <taxon>Bacteroidota</taxon>
        <taxon>Flavobacteriia</taxon>
        <taxon>Flavobacteriales</taxon>
        <taxon>Flavobacteriaceae</taxon>
        <taxon>Psychroflexus</taxon>
    </lineage>
</organism>
<dbReference type="Gene3D" id="3.40.30.10">
    <property type="entry name" value="Glutaredoxin"/>
    <property type="match status" value="1"/>
</dbReference>
<evidence type="ECO:0000256" key="6">
    <source>
        <dbReference type="ARBA" id="ARBA00023002"/>
    </source>
</evidence>
<keyword evidence="16" id="KW-1185">Reference proteome</keyword>
<evidence type="ECO:0000313" key="15">
    <source>
        <dbReference type="EMBL" id="GAA0762358.1"/>
    </source>
</evidence>
<protein>
    <recommendedName>
        <fullName evidence="3">thioredoxin-dependent peroxiredoxin</fullName>
        <ecNumber evidence="3">1.11.1.24</ecNumber>
    </recommendedName>
    <alternativeName>
        <fullName evidence="9">Thioredoxin peroxidase</fullName>
    </alternativeName>
    <alternativeName>
        <fullName evidence="11">Thioredoxin-dependent peroxiredoxin Bcp</fullName>
    </alternativeName>
</protein>
<name>A0ABP3VQB9_9FLAO</name>
<keyword evidence="5" id="KW-0049">Antioxidant</keyword>
<dbReference type="CDD" id="cd03017">
    <property type="entry name" value="PRX_BCP"/>
    <property type="match status" value="1"/>
</dbReference>
<feature type="region of interest" description="Disordered" evidence="13">
    <location>
        <begin position="1"/>
        <end position="21"/>
    </location>
</feature>
<evidence type="ECO:0000256" key="4">
    <source>
        <dbReference type="ARBA" id="ARBA00022559"/>
    </source>
</evidence>
<dbReference type="InterPro" id="IPR036249">
    <property type="entry name" value="Thioredoxin-like_sf"/>
</dbReference>
<dbReference type="InterPro" id="IPR000866">
    <property type="entry name" value="AhpC/TSA"/>
</dbReference>
<accession>A0ABP3VQB9</accession>
<dbReference type="PANTHER" id="PTHR42801:SF4">
    <property type="entry name" value="AHPC_TSA FAMILY PROTEIN"/>
    <property type="match status" value="1"/>
</dbReference>
<evidence type="ECO:0000256" key="11">
    <source>
        <dbReference type="ARBA" id="ARBA00042639"/>
    </source>
</evidence>
<evidence type="ECO:0000313" key="16">
    <source>
        <dbReference type="Proteomes" id="UP001500185"/>
    </source>
</evidence>
<dbReference type="PANTHER" id="PTHR42801">
    <property type="entry name" value="THIOREDOXIN-DEPENDENT PEROXIDE REDUCTASE"/>
    <property type="match status" value="1"/>
</dbReference>
<dbReference type="PIRSF" id="PIRSF000239">
    <property type="entry name" value="AHPC"/>
    <property type="match status" value="1"/>
</dbReference>
<evidence type="ECO:0000256" key="10">
    <source>
        <dbReference type="ARBA" id="ARBA00038489"/>
    </source>
</evidence>
<comment type="subunit">
    <text evidence="2">Monomer.</text>
</comment>
<keyword evidence="4" id="KW-0575">Peroxidase</keyword>
<evidence type="ECO:0000256" key="13">
    <source>
        <dbReference type="SAM" id="MobiDB-lite"/>
    </source>
</evidence>
<evidence type="ECO:0000256" key="7">
    <source>
        <dbReference type="ARBA" id="ARBA00023157"/>
    </source>
</evidence>
<gene>
    <name evidence="15" type="ORF">GCM10009433_22600</name>
</gene>
<comment type="similarity">
    <text evidence="10">Belongs to the peroxiredoxin family. BCP/PrxQ subfamily.</text>
</comment>
<dbReference type="InterPro" id="IPR013766">
    <property type="entry name" value="Thioredoxin_domain"/>
</dbReference>
<dbReference type="EC" id="1.11.1.24" evidence="3"/>
<keyword evidence="8" id="KW-0676">Redox-active center</keyword>
<dbReference type="InterPro" id="IPR024706">
    <property type="entry name" value="Peroxiredoxin_AhpC-typ"/>
</dbReference>
<evidence type="ECO:0000256" key="3">
    <source>
        <dbReference type="ARBA" id="ARBA00013017"/>
    </source>
</evidence>
<sequence length="151" mass="16949">MSLEKGEKVSHFELKDQNGNDFDSKEIIGKKPVVIYFYPKDFTPGCTKEACNFRDSYEDFKEAGAEVIGISNDSEKSHSKFAKKHNLPFILLSDSNGKVRKKFGIKKSLLGLVPGRETFVIDGEGKVIFKFNSLDASKHMKKALNAVKKID</sequence>
<evidence type="ECO:0000256" key="9">
    <source>
        <dbReference type="ARBA" id="ARBA00032824"/>
    </source>
</evidence>
<evidence type="ECO:0000256" key="8">
    <source>
        <dbReference type="ARBA" id="ARBA00023284"/>
    </source>
</evidence>
<dbReference type="InterPro" id="IPR050924">
    <property type="entry name" value="Peroxiredoxin_BCP/PrxQ"/>
</dbReference>
<dbReference type="PROSITE" id="PS51352">
    <property type="entry name" value="THIOREDOXIN_2"/>
    <property type="match status" value="1"/>
</dbReference>
<feature type="domain" description="Thioredoxin" evidence="14">
    <location>
        <begin position="3"/>
        <end position="151"/>
    </location>
</feature>
<evidence type="ECO:0000256" key="1">
    <source>
        <dbReference type="ARBA" id="ARBA00003330"/>
    </source>
</evidence>
<evidence type="ECO:0000256" key="5">
    <source>
        <dbReference type="ARBA" id="ARBA00022862"/>
    </source>
</evidence>
<proteinExistence type="inferred from homology"/>
<dbReference type="SUPFAM" id="SSF52833">
    <property type="entry name" value="Thioredoxin-like"/>
    <property type="match status" value="1"/>
</dbReference>
<dbReference type="RefSeq" id="WP_224454451.1">
    <property type="nucleotide sequence ID" value="NZ_BAAAGG010000022.1"/>
</dbReference>
<keyword evidence="6" id="KW-0560">Oxidoreductase</keyword>
<comment type="catalytic activity">
    <reaction evidence="12">
        <text>a hydroperoxide + [thioredoxin]-dithiol = an alcohol + [thioredoxin]-disulfide + H2O</text>
        <dbReference type="Rhea" id="RHEA:62620"/>
        <dbReference type="Rhea" id="RHEA-COMP:10698"/>
        <dbReference type="Rhea" id="RHEA-COMP:10700"/>
        <dbReference type="ChEBI" id="CHEBI:15377"/>
        <dbReference type="ChEBI" id="CHEBI:29950"/>
        <dbReference type="ChEBI" id="CHEBI:30879"/>
        <dbReference type="ChEBI" id="CHEBI:35924"/>
        <dbReference type="ChEBI" id="CHEBI:50058"/>
        <dbReference type="EC" id="1.11.1.24"/>
    </reaction>
</comment>